<dbReference type="Gene3D" id="3.30.1370.10">
    <property type="entry name" value="K Homology domain, type 1"/>
    <property type="match status" value="1"/>
</dbReference>
<evidence type="ECO:0000256" key="5">
    <source>
        <dbReference type="HAMAP-Rule" id="MF_00335"/>
    </source>
</evidence>
<dbReference type="SUPFAM" id="SSF109604">
    <property type="entry name" value="HD-domain/PDEase-like"/>
    <property type="match status" value="1"/>
</dbReference>
<dbReference type="EC" id="3.1.-.-" evidence="5 6"/>
<evidence type="ECO:0000313" key="8">
    <source>
        <dbReference type="EMBL" id="QBI21280.1"/>
    </source>
</evidence>
<dbReference type="NCBIfam" id="TIGR00277">
    <property type="entry name" value="HDIG"/>
    <property type="match status" value="1"/>
</dbReference>
<dbReference type="InterPro" id="IPR006675">
    <property type="entry name" value="HDIG_dom"/>
</dbReference>
<evidence type="ECO:0000256" key="3">
    <source>
        <dbReference type="ARBA" id="ARBA00022801"/>
    </source>
</evidence>
<keyword evidence="3 5" id="KW-0378">Hydrolase</keyword>
<organism evidence="8 9">
    <name type="scientific">Egibacter rhizosphaerae</name>
    <dbReference type="NCBI Taxonomy" id="1670831"/>
    <lineage>
        <taxon>Bacteria</taxon>
        <taxon>Bacillati</taxon>
        <taxon>Actinomycetota</taxon>
        <taxon>Nitriliruptoria</taxon>
        <taxon>Egibacterales</taxon>
        <taxon>Egibacteraceae</taxon>
        <taxon>Egibacter</taxon>
    </lineage>
</organism>
<evidence type="ECO:0000256" key="4">
    <source>
        <dbReference type="ARBA" id="ARBA00022884"/>
    </source>
</evidence>
<comment type="function">
    <text evidence="5">Endoribonuclease that initiates mRNA decay.</text>
</comment>
<protein>
    <recommendedName>
        <fullName evidence="5 6">Ribonuclease Y</fullName>
        <shortName evidence="5">RNase Y</shortName>
        <ecNumber evidence="5 6">3.1.-.-</ecNumber>
    </recommendedName>
</protein>
<keyword evidence="1 5" id="KW-0540">Nuclease</keyword>
<evidence type="ECO:0000256" key="1">
    <source>
        <dbReference type="ARBA" id="ARBA00022722"/>
    </source>
</evidence>
<dbReference type="Pfam" id="PF00013">
    <property type="entry name" value="KH_1"/>
    <property type="match status" value="1"/>
</dbReference>
<dbReference type="SMART" id="SM00322">
    <property type="entry name" value="KH"/>
    <property type="match status" value="1"/>
</dbReference>
<name>A0A411YJ75_9ACTN</name>
<dbReference type="GO" id="GO:0006402">
    <property type="term" value="P:mRNA catabolic process"/>
    <property type="evidence" value="ECO:0007669"/>
    <property type="project" value="UniProtKB-UniRule"/>
</dbReference>
<feature type="domain" description="HD" evidence="7">
    <location>
        <begin position="287"/>
        <end position="380"/>
    </location>
</feature>
<dbReference type="PROSITE" id="PS51831">
    <property type="entry name" value="HD"/>
    <property type="match status" value="1"/>
</dbReference>
<keyword evidence="9" id="KW-1185">Reference proteome</keyword>
<sequence>MEATATAWALATVVALATAIVVLTVDRALARRRKAREHGGLDQREQRLLQREETLETKASTLELREANLLERERTLAAAQADLEDERVTVRKRLEELADYTADEARQDLIEEVEAQARADARELVRDVEQRTRQEAGRRGQEILATAVQRVASSSTAAVATSTVSLPDEDMKGRIIGRDGRNIRAFQQVTGVDVIVDDSPGVVTLSSFDGVRREIARRTLEALVEDGRIQPASIENAFEKAADDVQKFVLAAGEEAIREARVEDDVPDELVRLLGELEFRSSYGQNVRLHSIECALIAGVMAEELGRDGTVARRAALLHDIGKALTHKVEGSHAAVGAELSRRVGESEPVCHAIAAHHDEVEPQTVEAALVQAADAASAARPGARRQAWEQYVSRLNSIEDICQSFDGVREVHALQSGREVRVMVAPDAIDDTQARSLTSEITRKLEAEARYPGQINVTVIREFRVRGTAK</sequence>
<dbReference type="GO" id="GO:0016787">
    <property type="term" value="F:hydrolase activity"/>
    <property type="evidence" value="ECO:0007669"/>
    <property type="project" value="UniProtKB-KW"/>
</dbReference>
<gene>
    <name evidence="5 8" type="primary">rny</name>
    <name evidence="8" type="ORF">ER308_18020</name>
</gene>
<dbReference type="PROSITE" id="PS50084">
    <property type="entry name" value="KH_TYPE_1"/>
    <property type="match status" value="1"/>
</dbReference>
<dbReference type="SMART" id="SM00471">
    <property type="entry name" value="HDc"/>
    <property type="match status" value="1"/>
</dbReference>
<dbReference type="PANTHER" id="PTHR12826:SF15">
    <property type="entry name" value="RIBONUCLEASE Y"/>
    <property type="match status" value="1"/>
</dbReference>
<dbReference type="InterPro" id="IPR004087">
    <property type="entry name" value="KH_dom"/>
</dbReference>
<evidence type="ECO:0000259" key="7">
    <source>
        <dbReference type="PROSITE" id="PS51831"/>
    </source>
</evidence>
<dbReference type="CDD" id="cd22431">
    <property type="entry name" value="KH-I_RNaseY"/>
    <property type="match status" value="1"/>
</dbReference>
<dbReference type="PANTHER" id="PTHR12826">
    <property type="entry name" value="RIBONUCLEASE Y"/>
    <property type="match status" value="1"/>
</dbReference>
<dbReference type="AlphaFoldDB" id="A0A411YJ75"/>
<dbReference type="InterPro" id="IPR017705">
    <property type="entry name" value="Ribonuclease_Y"/>
</dbReference>
<dbReference type="Pfam" id="PF01966">
    <property type="entry name" value="HD"/>
    <property type="match status" value="1"/>
</dbReference>
<evidence type="ECO:0000313" key="9">
    <source>
        <dbReference type="Proteomes" id="UP000291469"/>
    </source>
</evidence>
<dbReference type="EMBL" id="CP036402">
    <property type="protein sequence ID" value="QBI21280.1"/>
    <property type="molecule type" value="Genomic_DNA"/>
</dbReference>
<keyword evidence="4 5" id="KW-0694">RNA-binding</keyword>
<reference evidence="8 9" key="1">
    <citation type="submission" date="2019-01" db="EMBL/GenBank/DDBJ databases">
        <title>Egibacter rhizosphaerae EGI 80759T.</title>
        <authorList>
            <person name="Chen D.-D."/>
            <person name="Tian Y."/>
            <person name="Jiao J.-Y."/>
            <person name="Zhang X.-T."/>
            <person name="Zhang Y.-G."/>
            <person name="Zhang Y."/>
            <person name="Xiao M."/>
            <person name="Shu W.-S."/>
            <person name="Li W.-J."/>
        </authorList>
    </citation>
    <scope>NUCLEOTIDE SEQUENCE [LARGE SCALE GENOMIC DNA]</scope>
    <source>
        <strain evidence="8 9">EGI 80759</strain>
    </source>
</reference>
<dbReference type="OrthoDB" id="9803205at2"/>
<dbReference type="NCBIfam" id="TIGR03319">
    <property type="entry name" value="RNase_Y"/>
    <property type="match status" value="1"/>
</dbReference>
<proteinExistence type="inferred from homology"/>
<dbReference type="HAMAP" id="MF_00335">
    <property type="entry name" value="RNase_Y"/>
    <property type="match status" value="1"/>
</dbReference>
<dbReference type="GO" id="GO:0003723">
    <property type="term" value="F:RNA binding"/>
    <property type="evidence" value="ECO:0007669"/>
    <property type="project" value="UniProtKB-UniRule"/>
</dbReference>
<dbReference type="CDD" id="cd00077">
    <property type="entry name" value="HDc"/>
    <property type="match status" value="1"/>
</dbReference>
<dbReference type="KEGG" id="erz:ER308_18020"/>
<comment type="similarity">
    <text evidence="5">Belongs to the RNase Y family.</text>
</comment>
<accession>A0A411YJ75</accession>
<evidence type="ECO:0000256" key="2">
    <source>
        <dbReference type="ARBA" id="ARBA00022759"/>
    </source>
</evidence>
<keyword evidence="2 5" id="KW-0255">Endonuclease</keyword>
<dbReference type="Pfam" id="PF12072">
    <property type="entry name" value="RNase_Y_N"/>
    <property type="match status" value="1"/>
</dbReference>
<dbReference type="GO" id="GO:0004521">
    <property type="term" value="F:RNA endonuclease activity"/>
    <property type="evidence" value="ECO:0007669"/>
    <property type="project" value="UniProtKB-UniRule"/>
</dbReference>
<dbReference type="Proteomes" id="UP000291469">
    <property type="component" value="Chromosome"/>
</dbReference>
<dbReference type="GO" id="GO:0005886">
    <property type="term" value="C:plasma membrane"/>
    <property type="evidence" value="ECO:0007669"/>
    <property type="project" value="UniProtKB-UniRule"/>
</dbReference>
<dbReference type="InterPro" id="IPR004088">
    <property type="entry name" value="KH_dom_type_1"/>
</dbReference>
<dbReference type="SUPFAM" id="SSF54791">
    <property type="entry name" value="Eukaryotic type KH-domain (KH-domain type I)"/>
    <property type="match status" value="1"/>
</dbReference>
<dbReference type="InterPro" id="IPR006674">
    <property type="entry name" value="HD_domain"/>
</dbReference>
<evidence type="ECO:0000256" key="6">
    <source>
        <dbReference type="NCBIfam" id="TIGR03319"/>
    </source>
</evidence>
<dbReference type="InterPro" id="IPR036612">
    <property type="entry name" value="KH_dom_type_1_sf"/>
</dbReference>
<dbReference type="RefSeq" id="WP_131156273.1">
    <property type="nucleotide sequence ID" value="NZ_CP036402.1"/>
</dbReference>
<dbReference type="InterPro" id="IPR003607">
    <property type="entry name" value="HD/PDEase_dom"/>
</dbReference>
<dbReference type="Gene3D" id="1.10.3210.10">
    <property type="entry name" value="Hypothetical protein af1432"/>
    <property type="match status" value="1"/>
</dbReference>
<dbReference type="InterPro" id="IPR022711">
    <property type="entry name" value="RNase_Y_N"/>
</dbReference>